<gene>
    <name evidence="2" type="ORF">JCM19237_5328</name>
</gene>
<feature type="region of interest" description="Disordered" evidence="1">
    <location>
        <begin position="141"/>
        <end position="176"/>
    </location>
</feature>
<organism evidence="2 3">
    <name type="scientific">Photobacterium aphoticum</name>
    <dbReference type="NCBI Taxonomy" id="754436"/>
    <lineage>
        <taxon>Bacteria</taxon>
        <taxon>Pseudomonadati</taxon>
        <taxon>Pseudomonadota</taxon>
        <taxon>Gammaproteobacteria</taxon>
        <taxon>Vibrionales</taxon>
        <taxon>Vibrionaceae</taxon>
        <taxon>Photobacterium</taxon>
    </lineage>
</organism>
<dbReference type="STRING" id="754436.JCM19237_5328"/>
<dbReference type="InterPro" id="IPR029058">
    <property type="entry name" value="AB_hydrolase_fold"/>
</dbReference>
<dbReference type="EMBL" id="BBMN01000001">
    <property type="protein sequence ID" value="GAL02435.1"/>
    <property type="molecule type" value="Genomic_DNA"/>
</dbReference>
<keyword evidence="2" id="KW-0378">Hydrolase</keyword>
<dbReference type="eggNOG" id="COG1073">
    <property type="taxonomic scope" value="Bacteria"/>
</dbReference>
<dbReference type="Gene3D" id="3.40.50.1820">
    <property type="entry name" value="alpha/beta hydrolase"/>
    <property type="match status" value="1"/>
</dbReference>
<comment type="caution">
    <text evidence="2">The sequence shown here is derived from an EMBL/GenBank/DDBJ whole genome shotgun (WGS) entry which is preliminary data.</text>
</comment>
<feature type="compositionally biased region" description="Basic and acidic residues" evidence="1">
    <location>
        <begin position="147"/>
        <end position="156"/>
    </location>
</feature>
<dbReference type="SUPFAM" id="SSF53474">
    <property type="entry name" value="alpha/beta-Hydrolases"/>
    <property type="match status" value="1"/>
</dbReference>
<protein>
    <submittedName>
        <fullName evidence="2">Hydrolases of the alpha/beta superfamily</fullName>
    </submittedName>
</protein>
<name>A0A090QH29_9GAMM</name>
<reference evidence="2 3" key="1">
    <citation type="journal article" date="2014" name="Genome Announc.">
        <title>Draft Genome Sequences of Two Vibrionaceae Species, Vibrio ponticus C121 and Photobacterium aphoticum C119, Isolated as Coral Reef Microbiota.</title>
        <authorList>
            <person name="Al-saari N."/>
            <person name="Meirelles P.M."/>
            <person name="Mino S."/>
            <person name="Suda W."/>
            <person name="Oshima K."/>
            <person name="Hattori M."/>
            <person name="Ohkuma M."/>
            <person name="Thompson F.L."/>
            <person name="Gomez-Gil B."/>
            <person name="Sawabe T."/>
            <person name="Sawabe T."/>
        </authorList>
    </citation>
    <scope>NUCLEOTIDE SEQUENCE [LARGE SCALE GENOMIC DNA]</scope>
    <source>
        <strain evidence="2 3">JCM 19237</strain>
    </source>
</reference>
<feature type="compositionally biased region" description="Polar residues" evidence="1">
    <location>
        <begin position="158"/>
        <end position="168"/>
    </location>
</feature>
<accession>A0A090QH29</accession>
<sequence>MIIDSSFTSYVDVAAFTLEQYWLGESYAWMADWLMRDDYAAVRAMPRLSSAPALVVHCVEDTVVPIRTSEQLFAQLPATLPEALSDPYWGQGDVSVRHQKDKQHKQFWRLEGCQHARAMTNDFPYVQQQIAAWLDEVSGQGSTLAGESKDEKRDEQINEQAASDNEMSLTAHRENR</sequence>
<evidence type="ECO:0000256" key="1">
    <source>
        <dbReference type="SAM" id="MobiDB-lite"/>
    </source>
</evidence>
<evidence type="ECO:0000313" key="3">
    <source>
        <dbReference type="Proteomes" id="UP000029227"/>
    </source>
</evidence>
<dbReference type="GO" id="GO:0016787">
    <property type="term" value="F:hydrolase activity"/>
    <property type="evidence" value="ECO:0007669"/>
    <property type="project" value="UniProtKB-KW"/>
</dbReference>
<proteinExistence type="predicted"/>
<evidence type="ECO:0000313" key="2">
    <source>
        <dbReference type="EMBL" id="GAL02435.1"/>
    </source>
</evidence>
<dbReference type="AlphaFoldDB" id="A0A090QH29"/>
<dbReference type="Proteomes" id="UP000029227">
    <property type="component" value="Unassembled WGS sequence"/>
</dbReference>